<feature type="signal peptide" evidence="9">
    <location>
        <begin position="1"/>
        <end position="25"/>
    </location>
</feature>
<dbReference type="InterPro" id="IPR051681">
    <property type="entry name" value="Ser/Thr_Kinases-Pseudokinases"/>
</dbReference>
<dbReference type="SUPFAM" id="SSF56112">
    <property type="entry name" value="Protein kinase-like (PK-like)"/>
    <property type="match status" value="1"/>
</dbReference>
<feature type="domain" description="Protein kinase" evidence="10">
    <location>
        <begin position="468"/>
        <end position="734"/>
    </location>
</feature>
<evidence type="ECO:0000256" key="9">
    <source>
        <dbReference type="SAM" id="SignalP"/>
    </source>
</evidence>
<dbReference type="CDD" id="cd13999">
    <property type="entry name" value="STKc_MAP3K-like"/>
    <property type="match status" value="1"/>
</dbReference>
<keyword evidence="1" id="KW-0723">Serine/threonine-protein kinase</keyword>
<dbReference type="PROSITE" id="PS50011">
    <property type="entry name" value="PROTEIN_KINASE_DOM"/>
    <property type="match status" value="1"/>
</dbReference>
<dbReference type="InterPro" id="IPR000719">
    <property type="entry name" value="Prot_kinase_dom"/>
</dbReference>
<dbReference type="EMBL" id="VWRR01000005">
    <property type="protein sequence ID" value="KAF6003997.1"/>
    <property type="molecule type" value="Genomic_DNA"/>
</dbReference>
<evidence type="ECO:0000256" key="4">
    <source>
        <dbReference type="ARBA" id="ARBA00022777"/>
    </source>
</evidence>
<dbReference type="GO" id="GO:0004674">
    <property type="term" value="F:protein serine/threonine kinase activity"/>
    <property type="evidence" value="ECO:0007669"/>
    <property type="project" value="UniProtKB-KW"/>
</dbReference>
<dbReference type="SMART" id="SM00220">
    <property type="entry name" value="S_TKc"/>
    <property type="match status" value="1"/>
</dbReference>
<keyword evidence="12" id="KW-1185">Reference proteome</keyword>
<proteinExistence type="predicted"/>
<evidence type="ECO:0000256" key="8">
    <source>
        <dbReference type="SAM" id="Phobius"/>
    </source>
</evidence>
<evidence type="ECO:0000256" key="3">
    <source>
        <dbReference type="ARBA" id="ARBA00022741"/>
    </source>
</evidence>
<feature type="chain" id="PRO_5029802881" description="Protein kinase domain-containing protein" evidence="9">
    <location>
        <begin position="26"/>
        <end position="818"/>
    </location>
</feature>
<evidence type="ECO:0000256" key="7">
    <source>
        <dbReference type="SAM" id="MobiDB-lite"/>
    </source>
</evidence>
<feature type="transmembrane region" description="Helical" evidence="8">
    <location>
        <begin position="318"/>
        <end position="343"/>
    </location>
</feature>
<organism evidence="11 12">
    <name type="scientific">Cyanidiococcus yangmingshanensis</name>
    <dbReference type="NCBI Taxonomy" id="2690220"/>
    <lineage>
        <taxon>Eukaryota</taxon>
        <taxon>Rhodophyta</taxon>
        <taxon>Bangiophyceae</taxon>
        <taxon>Cyanidiales</taxon>
        <taxon>Cyanidiaceae</taxon>
        <taxon>Cyanidiococcus</taxon>
    </lineage>
</organism>
<reference evidence="11 12" key="1">
    <citation type="journal article" date="2020" name="J. Phycol.">
        <title>Comparative genome analysis reveals Cyanidiococcus gen. nov., a new extremophilic red algal genus sister to Cyanidioschyzon (Cyanidioschyzonaceae, Rhodophyta).</title>
        <authorList>
            <person name="Liu S.-L."/>
            <person name="Chiang Y.-R."/>
            <person name="Yoon H.S."/>
            <person name="Fu H.-Y."/>
        </authorList>
    </citation>
    <scope>NUCLEOTIDE SEQUENCE [LARGE SCALE GENOMIC DNA]</scope>
    <source>
        <strain evidence="11 12">THAL066</strain>
    </source>
</reference>
<dbReference type="InterPro" id="IPR011009">
    <property type="entry name" value="Kinase-like_dom_sf"/>
</dbReference>
<sequence>MSRTLFLWLLFLFIIGSWSVMSVRAVVPVPMVEPVSPPESTFLAGLAPQTSPTPSNWPRDDELLVVRLVLDASPGVVNEYDILQVESGLQRFVQGHFPSVHKPPPVTLTVYKAQGGIAIFMVQVPTGIADSVRIALTDWINSGALTRMAGLRVTLIDKEVPVYDPSSATPTPDALVAGQKRARPVPTPAMPSPASEYLYLEATLYIRNLTMSQFTESYNEQLKLWMANSTNNVLNSSQFYLTNLYAGSVYATYTAIVPRGAEADNATQGLQDYIDSGAMSDTAGVPVTLLGGVVQTLGVAPATSPESGGDVSGSAPSWVIAVATVLAVVGSSLLVLSVLLWWWRQRRRRRQKASDGKRSPEIDAERGSARSHSSGELFMPEPVHMDEDIADDSEAGDGTPTVSEAQRQQRETGAATMADSSPTARAGEHRRPLSPPWAPVLVYDGKSPARQDSQALHACRWQIDESELQILEHIGAGGFGSVHRALWRGTEVAVKRSLLDRPLSTEELSEFLAECEIMANLRHPCILQFFGAVVAPPNLCLVIELMPRGSLFDLLHTPPDPARRVRLPWRRRLAMMQDAARGMTYLHACNPPIIHRDLKSMNCLVGENWRVKISDFGLSRAKYKTFLTSRIAGGTPEWTAPEVIRNEPHNEKCDVYSFGVVAWEVITRRIPFAGLQPMQVLVAVAFQGLRLSMPVVPSGELHEDKRAYVRLLDRCLQERPQDRPSMAEVYQELVRIDRDMKARVEYASKPPRLSSNSSSGQLAALGNRVGRLSGDVSSDGAHSGSSTPSHGLDTALRKRQSPAPTLAPLDMSKLAPTG</sequence>
<evidence type="ECO:0000313" key="12">
    <source>
        <dbReference type="Proteomes" id="UP000530660"/>
    </source>
</evidence>
<evidence type="ECO:0000256" key="5">
    <source>
        <dbReference type="ARBA" id="ARBA00022840"/>
    </source>
</evidence>
<feature type="region of interest" description="Disordered" evidence="7">
    <location>
        <begin position="771"/>
        <end position="818"/>
    </location>
</feature>
<dbReference type="GO" id="GO:0005524">
    <property type="term" value="F:ATP binding"/>
    <property type="evidence" value="ECO:0007669"/>
    <property type="project" value="UniProtKB-UniRule"/>
</dbReference>
<dbReference type="OrthoDB" id="339325at2759"/>
<dbReference type="PROSITE" id="PS00108">
    <property type="entry name" value="PROTEIN_KINASE_ST"/>
    <property type="match status" value="1"/>
</dbReference>
<protein>
    <recommendedName>
        <fullName evidence="10">Protein kinase domain-containing protein</fullName>
    </recommendedName>
</protein>
<keyword evidence="9" id="KW-0732">Signal</keyword>
<keyword evidence="3 6" id="KW-0547">Nucleotide-binding</keyword>
<comment type="caution">
    <text evidence="11">The sequence shown here is derived from an EMBL/GenBank/DDBJ whole genome shotgun (WGS) entry which is preliminary data.</text>
</comment>
<accession>A0A7J7IN68</accession>
<evidence type="ECO:0000256" key="1">
    <source>
        <dbReference type="ARBA" id="ARBA00022527"/>
    </source>
</evidence>
<dbReference type="FunFam" id="3.30.200.20:FF:000180">
    <property type="entry name" value="serine/threonine-protein kinase STY46-like"/>
    <property type="match status" value="1"/>
</dbReference>
<keyword evidence="8" id="KW-1133">Transmembrane helix</keyword>
<dbReference type="InterPro" id="IPR008271">
    <property type="entry name" value="Ser/Thr_kinase_AS"/>
</dbReference>
<dbReference type="Pfam" id="PF07714">
    <property type="entry name" value="PK_Tyr_Ser-Thr"/>
    <property type="match status" value="1"/>
</dbReference>
<keyword evidence="8" id="KW-0812">Transmembrane</keyword>
<keyword evidence="4" id="KW-0418">Kinase</keyword>
<keyword evidence="2" id="KW-0808">Transferase</keyword>
<dbReference type="PANTHER" id="PTHR44329">
    <property type="entry name" value="SERINE/THREONINE-PROTEIN KINASE TNNI3K-RELATED"/>
    <property type="match status" value="1"/>
</dbReference>
<evidence type="ECO:0000313" key="11">
    <source>
        <dbReference type="EMBL" id="KAF6003997.1"/>
    </source>
</evidence>
<gene>
    <name evidence="11" type="ORF">F1559_004752</name>
</gene>
<dbReference type="Gene3D" id="1.10.510.10">
    <property type="entry name" value="Transferase(Phosphotransferase) domain 1"/>
    <property type="match status" value="1"/>
</dbReference>
<dbReference type="InterPro" id="IPR001245">
    <property type="entry name" value="Ser-Thr/Tyr_kinase_cat_dom"/>
</dbReference>
<dbReference type="InterPro" id="IPR017441">
    <property type="entry name" value="Protein_kinase_ATP_BS"/>
</dbReference>
<feature type="region of interest" description="Disordered" evidence="7">
    <location>
        <begin position="350"/>
        <end position="437"/>
    </location>
</feature>
<dbReference type="Proteomes" id="UP000530660">
    <property type="component" value="Unassembled WGS sequence"/>
</dbReference>
<dbReference type="AlphaFoldDB" id="A0A7J7IN68"/>
<evidence type="ECO:0000256" key="2">
    <source>
        <dbReference type="ARBA" id="ARBA00022679"/>
    </source>
</evidence>
<evidence type="ECO:0000256" key="6">
    <source>
        <dbReference type="PROSITE-ProRule" id="PRU10141"/>
    </source>
</evidence>
<feature type="binding site" evidence="6">
    <location>
        <position position="495"/>
    </location>
    <ligand>
        <name>ATP</name>
        <dbReference type="ChEBI" id="CHEBI:30616"/>
    </ligand>
</feature>
<feature type="compositionally biased region" description="Basic and acidic residues" evidence="7">
    <location>
        <begin position="352"/>
        <end position="368"/>
    </location>
</feature>
<evidence type="ECO:0000259" key="10">
    <source>
        <dbReference type="PROSITE" id="PS50011"/>
    </source>
</evidence>
<name>A0A7J7IN68_9RHOD</name>
<keyword evidence="5 6" id="KW-0067">ATP-binding</keyword>
<dbReference type="PANTHER" id="PTHR44329:SF298">
    <property type="entry name" value="MIXED LINEAGE KINASE DOMAIN-LIKE PROTEIN"/>
    <property type="match status" value="1"/>
</dbReference>
<dbReference type="PROSITE" id="PS00107">
    <property type="entry name" value="PROTEIN_KINASE_ATP"/>
    <property type="match status" value="1"/>
</dbReference>
<keyword evidence="8" id="KW-0472">Membrane</keyword>